<proteinExistence type="inferred from homology"/>
<comment type="similarity">
    <text evidence="2 16">Belongs to the sodium:solute symporter (SSF) (TC 2.A.21) family.</text>
</comment>
<name>A0A1H7L3Z8_9BURK</name>
<dbReference type="OrthoDB" id="9764416at2"/>
<evidence type="ECO:0000256" key="2">
    <source>
        <dbReference type="ARBA" id="ARBA00006434"/>
    </source>
</evidence>
<dbReference type="InterPro" id="IPR050277">
    <property type="entry name" value="Sodium:Solute_Symporter"/>
</dbReference>
<feature type="transmembrane region" description="Helical" evidence="17">
    <location>
        <begin position="207"/>
        <end position="228"/>
    </location>
</feature>
<evidence type="ECO:0000256" key="8">
    <source>
        <dbReference type="ARBA" id="ARBA00022847"/>
    </source>
</evidence>
<evidence type="ECO:0000256" key="5">
    <source>
        <dbReference type="ARBA" id="ARBA00022475"/>
    </source>
</evidence>
<reference evidence="20" key="1">
    <citation type="submission" date="2016-10" db="EMBL/GenBank/DDBJ databases">
        <authorList>
            <person name="Varghese N."/>
            <person name="Submissions S."/>
        </authorList>
    </citation>
    <scope>NUCLEOTIDE SEQUENCE [LARGE SCALE GENOMIC DNA]</scope>
    <source>
        <strain evidence="20">LMG 26416</strain>
    </source>
</reference>
<dbReference type="PROSITE" id="PS00456">
    <property type="entry name" value="NA_SOLUT_SYMP_1"/>
    <property type="match status" value="1"/>
</dbReference>
<evidence type="ECO:0000256" key="18">
    <source>
        <dbReference type="SAM" id="SignalP"/>
    </source>
</evidence>
<dbReference type="InterPro" id="IPR018212">
    <property type="entry name" value="Na/solute_symporter_CS"/>
</dbReference>
<dbReference type="NCBIfam" id="NF006903">
    <property type="entry name" value="PRK09395.1"/>
    <property type="match status" value="1"/>
</dbReference>
<evidence type="ECO:0000256" key="10">
    <source>
        <dbReference type="ARBA" id="ARBA00023053"/>
    </source>
</evidence>
<keyword evidence="11" id="KW-0406">Ion transport</keyword>
<evidence type="ECO:0000256" key="7">
    <source>
        <dbReference type="ARBA" id="ARBA00022692"/>
    </source>
</evidence>
<evidence type="ECO:0000256" key="16">
    <source>
        <dbReference type="RuleBase" id="RU362091"/>
    </source>
</evidence>
<protein>
    <recommendedName>
        <fullName evidence="3">Cation/acetate symporter ActP</fullName>
    </recommendedName>
    <alternativeName>
        <fullName evidence="15">Acetate permease</fullName>
    </alternativeName>
    <alternativeName>
        <fullName evidence="14">Acetate transporter ActP</fullName>
    </alternativeName>
</protein>
<evidence type="ECO:0000256" key="11">
    <source>
        <dbReference type="ARBA" id="ARBA00023065"/>
    </source>
</evidence>
<dbReference type="STRING" id="416943.SAMN05445871_4001"/>
<dbReference type="GO" id="GO:0006847">
    <property type="term" value="P:plasma membrane acetate transport"/>
    <property type="evidence" value="ECO:0007669"/>
    <property type="project" value="TreeGrafter"/>
</dbReference>
<evidence type="ECO:0000256" key="13">
    <source>
        <dbReference type="ARBA" id="ARBA00023201"/>
    </source>
</evidence>
<feature type="transmembrane region" description="Helical" evidence="17">
    <location>
        <begin position="144"/>
        <end position="161"/>
    </location>
</feature>
<keyword evidence="10" id="KW-0915">Sodium</keyword>
<dbReference type="GO" id="GO:0006814">
    <property type="term" value="P:sodium ion transport"/>
    <property type="evidence" value="ECO:0007669"/>
    <property type="project" value="UniProtKB-KW"/>
</dbReference>
<evidence type="ECO:0000256" key="4">
    <source>
        <dbReference type="ARBA" id="ARBA00022448"/>
    </source>
</evidence>
<dbReference type="AlphaFoldDB" id="A0A1H7L3Z8"/>
<keyword evidence="13" id="KW-0739">Sodium transport</keyword>
<feature type="transmembrane region" description="Helical" evidence="17">
    <location>
        <begin position="173"/>
        <end position="195"/>
    </location>
</feature>
<keyword evidence="8" id="KW-0769">Symport</keyword>
<evidence type="ECO:0000313" key="20">
    <source>
        <dbReference type="Proteomes" id="UP000199120"/>
    </source>
</evidence>
<comment type="subcellular location">
    <subcellularLocation>
        <location evidence="1">Cell inner membrane</location>
        <topology evidence="1">Multi-pass membrane protein</topology>
    </subcellularLocation>
</comment>
<keyword evidence="18" id="KW-0732">Signal</keyword>
<gene>
    <name evidence="19" type="ORF">SAMN05192542_104176</name>
</gene>
<dbReference type="InterPro" id="IPR038377">
    <property type="entry name" value="Na/Glc_symporter_sf"/>
</dbReference>
<keyword evidence="6" id="KW-0997">Cell inner membrane</keyword>
<dbReference type="CDD" id="cd11480">
    <property type="entry name" value="SLC5sbd_u4"/>
    <property type="match status" value="1"/>
</dbReference>
<dbReference type="FunFam" id="1.20.1730.10:FF:000001">
    <property type="entry name" value="Cation/acetate symporter ActP"/>
    <property type="match status" value="1"/>
</dbReference>
<evidence type="ECO:0000256" key="1">
    <source>
        <dbReference type="ARBA" id="ARBA00004429"/>
    </source>
</evidence>
<evidence type="ECO:0000256" key="12">
    <source>
        <dbReference type="ARBA" id="ARBA00023136"/>
    </source>
</evidence>
<keyword evidence="20" id="KW-1185">Reference proteome</keyword>
<evidence type="ECO:0000313" key="19">
    <source>
        <dbReference type="EMBL" id="SEK93759.1"/>
    </source>
</evidence>
<feature type="transmembrane region" description="Helical" evidence="17">
    <location>
        <begin position="403"/>
        <end position="422"/>
    </location>
</feature>
<dbReference type="EMBL" id="FOAJ01000004">
    <property type="protein sequence ID" value="SEK93759.1"/>
    <property type="molecule type" value="Genomic_DNA"/>
</dbReference>
<dbReference type="GO" id="GO:0005886">
    <property type="term" value="C:plasma membrane"/>
    <property type="evidence" value="ECO:0007669"/>
    <property type="project" value="UniProtKB-SubCell"/>
</dbReference>
<dbReference type="PROSITE" id="PS50283">
    <property type="entry name" value="NA_SOLUT_SYMP_3"/>
    <property type="match status" value="1"/>
</dbReference>
<organism evidence="19 20">
    <name type="scientific">Paraburkholderia caballeronis</name>
    <dbReference type="NCBI Taxonomy" id="416943"/>
    <lineage>
        <taxon>Bacteria</taxon>
        <taxon>Pseudomonadati</taxon>
        <taxon>Pseudomonadota</taxon>
        <taxon>Betaproteobacteria</taxon>
        <taxon>Burkholderiales</taxon>
        <taxon>Burkholderiaceae</taxon>
        <taxon>Paraburkholderia</taxon>
    </lineage>
</organism>
<feature type="transmembrane region" description="Helical" evidence="17">
    <location>
        <begin position="296"/>
        <end position="321"/>
    </location>
</feature>
<dbReference type="NCBIfam" id="TIGR00813">
    <property type="entry name" value="sss"/>
    <property type="match status" value="1"/>
</dbReference>
<evidence type="ECO:0000256" key="9">
    <source>
        <dbReference type="ARBA" id="ARBA00022989"/>
    </source>
</evidence>
<evidence type="ECO:0000256" key="3">
    <source>
        <dbReference type="ARBA" id="ARBA00018047"/>
    </source>
</evidence>
<keyword evidence="4" id="KW-0813">Transport</keyword>
<dbReference type="Pfam" id="PF00474">
    <property type="entry name" value="SSF"/>
    <property type="match status" value="1"/>
</dbReference>
<accession>A0A1H7L3Z8</accession>
<dbReference type="RefSeq" id="WP_090548036.1">
    <property type="nucleotide sequence ID" value="NZ_FNSR01000002.1"/>
</dbReference>
<feature type="chain" id="PRO_5030029029" description="Cation/acetate symporter ActP" evidence="18">
    <location>
        <begin position="20"/>
        <end position="544"/>
    </location>
</feature>
<feature type="transmembrane region" description="Helical" evidence="17">
    <location>
        <begin position="29"/>
        <end position="52"/>
    </location>
</feature>
<keyword evidence="9 17" id="KW-1133">Transmembrane helix</keyword>
<feature type="transmembrane region" description="Helical" evidence="17">
    <location>
        <begin position="73"/>
        <end position="95"/>
    </location>
</feature>
<feature type="transmembrane region" description="Helical" evidence="17">
    <location>
        <begin position="354"/>
        <end position="382"/>
    </location>
</feature>
<dbReference type="PANTHER" id="PTHR48086:SF6">
    <property type="entry name" value="CATION_ACETATE SYMPORTER ACTP"/>
    <property type="match status" value="1"/>
</dbReference>
<dbReference type="GO" id="GO:0015123">
    <property type="term" value="F:acetate transmembrane transporter activity"/>
    <property type="evidence" value="ECO:0007669"/>
    <property type="project" value="TreeGrafter"/>
</dbReference>
<feature type="transmembrane region" description="Helical" evidence="17">
    <location>
        <begin position="497"/>
        <end position="516"/>
    </location>
</feature>
<evidence type="ECO:0000256" key="6">
    <source>
        <dbReference type="ARBA" id="ARBA00022519"/>
    </source>
</evidence>
<evidence type="ECO:0000256" key="17">
    <source>
        <dbReference type="SAM" id="Phobius"/>
    </source>
</evidence>
<dbReference type="PANTHER" id="PTHR48086">
    <property type="entry name" value="SODIUM/PROLINE SYMPORTER-RELATED"/>
    <property type="match status" value="1"/>
</dbReference>
<dbReference type="Proteomes" id="UP000199120">
    <property type="component" value="Unassembled WGS sequence"/>
</dbReference>
<feature type="transmembrane region" description="Helical" evidence="17">
    <location>
        <begin position="459"/>
        <end position="477"/>
    </location>
</feature>
<keyword evidence="5" id="KW-1003">Cell membrane</keyword>
<dbReference type="InterPro" id="IPR001734">
    <property type="entry name" value="Na/solute_symporter"/>
</dbReference>
<keyword evidence="12 17" id="KW-0472">Membrane</keyword>
<keyword evidence="7 17" id="KW-0812">Transmembrane</keyword>
<evidence type="ECO:0000256" key="14">
    <source>
        <dbReference type="ARBA" id="ARBA00031561"/>
    </source>
</evidence>
<dbReference type="Gene3D" id="1.20.1730.10">
    <property type="entry name" value="Sodium/glucose cotransporter"/>
    <property type="match status" value="1"/>
</dbReference>
<feature type="transmembrane region" description="Helical" evidence="17">
    <location>
        <begin position="260"/>
        <end position="284"/>
    </location>
</feature>
<sequence>MKCFFPALTCLSTSTPVLAQGSAPAAHIHNPIAIGMFLVFVASTLFITRWAARKNHSVSDHYAAGGKITAFQNGWAISGDYMSAASLLGISALVFTSGYDGLIYSVGFLASWPIILFLIAEPLRNLGKYTLADVVSYRLQQRPIRAFSASSSVVIVLLYLVSQMVGAGKLVELLFGLNYTFAVFIVGVLMVIYVFFGGMLATTWIQIIKAVFLLAGTAFMTLMVLSRFGFSLNALFTKAIFSHPKHVAIMSPGVLVSDPVSAISLGLALIFGTAGLPHILIRFFTVADVKAARKSILYATGIVAIGYALIIVIGFGTIALVGPDPQYHTASGAVIGGPNMVAIHLAHAVGGNVFIGFICAVAFSTILAVVAGLTLAGSSAVSHDLYANYVCRGKASDRDEMRVSRLTALVLGVMAILLGIAFEKQNIAFIVSLTFSIAASSNFPVLLLSIYWRGLTTRGAVVGGMLGLISAVTLTVLSPTVWVQVLGHPHALYPYEYPALFSMIVAFVGIFVVSLLDNSDRSSRERAMFDSQLLDCEMGMANRS</sequence>
<dbReference type="GO" id="GO:0015293">
    <property type="term" value="F:symporter activity"/>
    <property type="evidence" value="ECO:0007669"/>
    <property type="project" value="UniProtKB-KW"/>
</dbReference>
<feature type="transmembrane region" description="Helical" evidence="17">
    <location>
        <begin position="428"/>
        <end position="452"/>
    </location>
</feature>
<feature type="transmembrane region" description="Helical" evidence="17">
    <location>
        <begin position="101"/>
        <end position="123"/>
    </location>
</feature>
<feature type="signal peptide" evidence="18">
    <location>
        <begin position="1"/>
        <end position="19"/>
    </location>
</feature>
<evidence type="ECO:0000256" key="15">
    <source>
        <dbReference type="ARBA" id="ARBA00032392"/>
    </source>
</evidence>